<name>A0A1F7X365_9BACT</name>
<dbReference type="PANTHER" id="PTHR45528:SF1">
    <property type="entry name" value="SENSOR HISTIDINE KINASE CPXA"/>
    <property type="match status" value="1"/>
</dbReference>
<dbReference type="CDD" id="cd06225">
    <property type="entry name" value="HAMP"/>
    <property type="match status" value="1"/>
</dbReference>
<evidence type="ECO:0000313" key="15">
    <source>
        <dbReference type="Proteomes" id="UP000178735"/>
    </source>
</evidence>
<evidence type="ECO:0000256" key="1">
    <source>
        <dbReference type="ARBA" id="ARBA00000085"/>
    </source>
</evidence>
<dbReference type="InterPro" id="IPR050398">
    <property type="entry name" value="HssS/ArlS-like"/>
</dbReference>
<feature type="transmembrane region" description="Helical" evidence="12">
    <location>
        <begin position="12"/>
        <end position="31"/>
    </location>
</feature>
<keyword evidence="9" id="KW-0067">ATP-binding</keyword>
<comment type="caution">
    <text evidence="14">The sequence shown here is derived from an EMBL/GenBank/DDBJ whole genome shotgun (WGS) entry which is preliminary data.</text>
</comment>
<dbReference type="STRING" id="1817813.A2008_12485"/>
<keyword evidence="8" id="KW-0418">Kinase</keyword>
<evidence type="ECO:0000256" key="11">
    <source>
        <dbReference type="ARBA" id="ARBA00023136"/>
    </source>
</evidence>
<dbReference type="EC" id="2.7.13.3" evidence="3"/>
<dbReference type="Pfam" id="PF00672">
    <property type="entry name" value="HAMP"/>
    <property type="match status" value="1"/>
</dbReference>
<dbReference type="InterPro" id="IPR003660">
    <property type="entry name" value="HAMP_dom"/>
</dbReference>
<evidence type="ECO:0000256" key="4">
    <source>
        <dbReference type="ARBA" id="ARBA00022475"/>
    </source>
</evidence>
<dbReference type="GO" id="GO:0005886">
    <property type="term" value="C:plasma membrane"/>
    <property type="evidence" value="ECO:0007669"/>
    <property type="project" value="UniProtKB-SubCell"/>
</dbReference>
<evidence type="ECO:0000256" key="9">
    <source>
        <dbReference type="ARBA" id="ARBA00022840"/>
    </source>
</evidence>
<gene>
    <name evidence="14" type="ORF">A2008_12485</name>
</gene>
<evidence type="ECO:0000256" key="8">
    <source>
        <dbReference type="ARBA" id="ARBA00022777"/>
    </source>
</evidence>
<evidence type="ECO:0000313" key="14">
    <source>
        <dbReference type="EMBL" id="OGM08755.1"/>
    </source>
</evidence>
<comment type="catalytic activity">
    <reaction evidence="1">
        <text>ATP + protein L-histidine = ADP + protein N-phospho-L-histidine.</text>
        <dbReference type="EC" id="2.7.13.3"/>
    </reaction>
</comment>
<keyword evidence="5" id="KW-0597">Phosphoprotein</keyword>
<dbReference type="GO" id="GO:0000155">
    <property type="term" value="F:phosphorelay sensor kinase activity"/>
    <property type="evidence" value="ECO:0007669"/>
    <property type="project" value="TreeGrafter"/>
</dbReference>
<keyword evidence="7" id="KW-0547">Nucleotide-binding</keyword>
<keyword evidence="10" id="KW-0902">Two-component regulatory system</keyword>
<evidence type="ECO:0000256" key="12">
    <source>
        <dbReference type="SAM" id="Phobius"/>
    </source>
</evidence>
<evidence type="ECO:0000256" key="3">
    <source>
        <dbReference type="ARBA" id="ARBA00012438"/>
    </source>
</evidence>
<sequence>MFILKKIRWNLLFFFITAASIPLVLISFLTLREVYSELEKNIINENVKMAAQVKSSIMGQIEFFKKQLSALGSITELKTFDRDRQRAVIKNFFKLNSFFYNIHVYDSSGTLKNIEFPGGYNSEAGLINNQGLDEVPKTIGDTIRKSMAEKEARISEFFINSYGENAICIAAPIFEFGSDSIVSGALSSAAKISDSAFHRFLDHIELYDNEYILIVNSSNEVLTMRGKILPYDLGRFDFDVYKNGEKSEIFDAKAKMGAAVSIVGGRKDLVFIAPIRELNSAIIIGRPYYSAFWGLRSIIRYIIWVMFLGLLTAAALSAFISERLARPIEALAGGLHRAGQGIYSEKIEYESEDELGEAVDAFNKLTKKLHQDSVIDSFWREKWRD</sequence>
<protein>
    <recommendedName>
        <fullName evidence="3">histidine kinase</fullName>
        <ecNumber evidence="3">2.7.13.3</ecNumber>
    </recommendedName>
</protein>
<evidence type="ECO:0000256" key="2">
    <source>
        <dbReference type="ARBA" id="ARBA00004651"/>
    </source>
</evidence>
<evidence type="ECO:0000259" key="13">
    <source>
        <dbReference type="PROSITE" id="PS50885"/>
    </source>
</evidence>
<reference evidence="14 15" key="1">
    <citation type="journal article" date="2016" name="Nat. Commun.">
        <title>Thousands of microbial genomes shed light on interconnected biogeochemical processes in an aquifer system.</title>
        <authorList>
            <person name="Anantharaman K."/>
            <person name="Brown C.T."/>
            <person name="Hug L.A."/>
            <person name="Sharon I."/>
            <person name="Castelle C.J."/>
            <person name="Probst A.J."/>
            <person name="Thomas B.C."/>
            <person name="Singh A."/>
            <person name="Wilkins M.J."/>
            <person name="Karaoz U."/>
            <person name="Brodie E.L."/>
            <person name="Williams K.H."/>
            <person name="Hubbard S.S."/>
            <person name="Banfield J.F."/>
        </authorList>
    </citation>
    <scope>NUCLEOTIDE SEQUENCE [LARGE SCALE GENOMIC DNA]</scope>
</reference>
<dbReference type="PANTHER" id="PTHR45528">
    <property type="entry name" value="SENSOR HISTIDINE KINASE CPXA"/>
    <property type="match status" value="1"/>
</dbReference>
<evidence type="ECO:0000256" key="10">
    <source>
        <dbReference type="ARBA" id="ARBA00023012"/>
    </source>
</evidence>
<feature type="transmembrane region" description="Helical" evidence="12">
    <location>
        <begin position="301"/>
        <end position="320"/>
    </location>
</feature>
<comment type="subcellular location">
    <subcellularLocation>
        <location evidence="2">Cell membrane</location>
        <topology evidence="2">Multi-pass membrane protein</topology>
    </subcellularLocation>
</comment>
<keyword evidence="12" id="KW-0812">Transmembrane</keyword>
<evidence type="ECO:0000256" key="7">
    <source>
        <dbReference type="ARBA" id="ARBA00022741"/>
    </source>
</evidence>
<keyword evidence="6" id="KW-0808">Transferase</keyword>
<evidence type="ECO:0000256" key="5">
    <source>
        <dbReference type="ARBA" id="ARBA00022553"/>
    </source>
</evidence>
<keyword evidence="12" id="KW-1133">Transmembrane helix</keyword>
<proteinExistence type="predicted"/>
<dbReference type="Gene3D" id="6.10.340.10">
    <property type="match status" value="1"/>
</dbReference>
<dbReference type="AlphaFoldDB" id="A0A1F7X365"/>
<dbReference type="Proteomes" id="UP000178735">
    <property type="component" value="Unassembled WGS sequence"/>
</dbReference>
<organism evidence="14 15">
    <name type="scientific">Candidatus Wallbacteria bacterium GWC2_49_35</name>
    <dbReference type="NCBI Taxonomy" id="1817813"/>
    <lineage>
        <taxon>Bacteria</taxon>
        <taxon>Candidatus Walliibacteriota</taxon>
    </lineage>
</organism>
<keyword evidence="4" id="KW-1003">Cell membrane</keyword>
<evidence type="ECO:0000256" key="6">
    <source>
        <dbReference type="ARBA" id="ARBA00022679"/>
    </source>
</evidence>
<accession>A0A1F7X365</accession>
<dbReference type="PROSITE" id="PS50885">
    <property type="entry name" value="HAMP"/>
    <property type="match status" value="1"/>
</dbReference>
<dbReference type="EMBL" id="MGFH01000004">
    <property type="protein sequence ID" value="OGM08755.1"/>
    <property type="molecule type" value="Genomic_DNA"/>
</dbReference>
<feature type="domain" description="HAMP" evidence="13">
    <location>
        <begin position="322"/>
        <end position="374"/>
    </location>
</feature>
<keyword evidence="11 12" id="KW-0472">Membrane</keyword>
<dbReference type="GO" id="GO:0005524">
    <property type="term" value="F:ATP binding"/>
    <property type="evidence" value="ECO:0007669"/>
    <property type="project" value="UniProtKB-KW"/>
</dbReference>